<evidence type="ECO:0000256" key="4">
    <source>
        <dbReference type="ARBA" id="ARBA00022737"/>
    </source>
</evidence>
<evidence type="ECO:0000313" key="14">
    <source>
        <dbReference type="EMBL" id="KAK0422844.1"/>
    </source>
</evidence>
<keyword evidence="7" id="KW-0805">Transcription regulation</keyword>
<dbReference type="FunFam" id="3.30.160.60:FF:001370">
    <property type="entry name" value="Zinc finger protein"/>
    <property type="match status" value="1"/>
</dbReference>
<feature type="compositionally biased region" description="Low complexity" evidence="12">
    <location>
        <begin position="65"/>
        <end position="77"/>
    </location>
</feature>
<dbReference type="InterPro" id="IPR036236">
    <property type="entry name" value="Znf_C2H2_sf"/>
</dbReference>
<dbReference type="AlphaFoldDB" id="A0AA39IGT8"/>
<reference evidence="14" key="1">
    <citation type="submission" date="2023-06" db="EMBL/GenBank/DDBJ databases">
        <title>Genomic analysis of the entomopathogenic nematode Steinernema hermaphroditum.</title>
        <authorList>
            <person name="Schwarz E.M."/>
            <person name="Heppert J.K."/>
            <person name="Baniya A."/>
            <person name="Schwartz H.T."/>
            <person name="Tan C.-H."/>
            <person name="Antoshechkin I."/>
            <person name="Sternberg P.W."/>
            <person name="Goodrich-Blair H."/>
            <person name="Dillman A.R."/>
        </authorList>
    </citation>
    <scope>NUCLEOTIDE SEQUENCE</scope>
    <source>
        <strain evidence="14">PS9179</strain>
        <tissue evidence="14">Whole animal</tissue>
    </source>
</reference>
<dbReference type="InterPro" id="IPR013087">
    <property type="entry name" value="Znf_C2H2_type"/>
</dbReference>
<dbReference type="Proteomes" id="UP001175271">
    <property type="component" value="Unassembled WGS sequence"/>
</dbReference>
<dbReference type="PROSITE" id="PS50157">
    <property type="entry name" value="ZINC_FINGER_C2H2_2"/>
    <property type="match status" value="1"/>
</dbReference>
<keyword evidence="9" id="KW-0804">Transcription</keyword>
<dbReference type="GO" id="GO:0003690">
    <property type="term" value="F:double-stranded DNA binding"/>
    <property type="evidence" value="ECO:0007669"/>
    <property type="project" value="UniProtKB-ARBA"/>
</dbReference>
<name>A0AA39IGT8_9BILA</name>
<comment type="similarity">
    <text evidence="2">Belongs to the krueppel C2H2-type zinc-finger protein family.</text>
</comment>
<dbReference type="EMBL" id="JAUCMV010000001">
    <property type="protein sequence ID" value="KAK0422844.1"/>
    <property type="molecule type" value="Genomic_DNA"/>
</dbReference>
<evidence type="ECO:0000256" key="6">
    <source>
        <dbReference type="ARBA" id="ARBA00022833"/>
    </source>
</evidence>
<evidence type="ECO:0000256" key="5">
    <source>
        <dbReference type="ARBA" id="ARBA00022771"/>
    </source>
</evidence>
<dbReference type="PROSITE" id="PS00028">
    <property type="entry name" value="ZINC_FINGER_C2H2_1"/>
    <property type="match status" value="1"/>
</dbReference>
<keyword evidence="8" id="KW-0238">DNA-binding</keyword>
<proteinExistence type="inferred from homology"/>
<evidence type="ECO:0000256" key="8">
    <source>
        <dbReference type="ARBA" id="ARBA00023125"/>
    </source>
</evidence>
<evidence type="ECO:0000256" key="1">
    <source>
        <dbReference type="ARBA" id="ARBA00004123"/>
    </source>
</evidence>
<evidence type="ECO:0000256" key="10">
    <source>
        <dbReference type="ARBA" id="ARBA00023242"/>
    </source>
</evidence>
<evidence type="ECO:0000256" key="11">
    <source>
        <dbReference type="PROSITE-ProRule" id="PRU00042"/>
    </source>
</evidence>
<comment type="subcellular location">
    <subcellularLocation>
        <location evidence="1">Nucleus</location>
    </subcellularLocation>
</comment>
<keyword evidence="10" id="KW-0539">Nucleus</keyword>
<feature type="region of interest" description="Disordered" evidence="12">
    <location>
        <begin position="38"/>
        <end position="89"/>
    </location>
</feature>
<dbReference type="GO" id="GO:0005634">
    <property type="term" value="C:nucleus"/>
    <property type="evidence" value="ECO:0007669"/>
    <property type="project" value="UniProtKB-SubCell"/>
</dbReference>
<gene>
    <name evidence="14" type="ORF">QR680_007821</name>
</gene>
<evidence type="ECO:0000256" key="3">
    <source>
        <dbReference type="ARBA" id="ARBA00022723"/>
    </source>
</evidence>
<dbReference type="SUPFAM" id="SSF57667">
    <property type="entry name" value="beta-beta-alpha zinc fingers"/>
    <property type="match status" value="1"/>
</dbReference>
<evidence type="ECO:0000259" key="13">
    <source>
        <dbReference type="PROSITE" id="PS50157"/>
    </source>
</evidence>
<evidence type="ECO:0000313" key="15">
    <source>
        <dbReference type="Proteomes" id="UP001175271"/>
    </source>
</evidence>
<keyword evidence="6" id="KW-0862">Zinc</keyword>
<evidence type="ECO:0000256" key="9">
    <source>
        <dbReference type="ARBA" id="ARBA00023163"/>
    </source>
</evidence>
<comment type="caution">
    <text evidence="14">The sequence shown here is derived from an EMBL/GenBank/DDBJ whole genome shotgun (WGS) entry which is preliminary data.</text>
</comment>
<evidence type="ECO:0000256" key="2">
    <source>
        <dbReference type="ARBA" id="ARBA00006991"/>
    </source>
</evidence>
<dbReference type="Gene3D" id="3.30.160.60">
    <property type="entry name" value="Classic Zinc Finger"/>
    <property type="match status" value="1"/>
</dbReference>
<sequence>MERFSRGIFWRRTSSSFLSRAWMRHYYRTQQLMAANLGQVASPPETPSAPTTLQEAQTGPTPNRSSSDASPESPPSSESEKKQRKRFECPECGASVSRKFLLAGHMRIHTGEKPFVT</sequence>
<keyword evidence="3" id="KW-0479">Metal-binding</keyword>
<accession>A0AA39IGT8</accession>
<keyword evidence="15" id="KW-1185">Reference proteome</keyword>
<keyword evidence="5 11" id="KW-0863">Zinc-finger</keyword>
<dbReference type="GO" id="GO:0008270">
    <property type="term" value="F:zinc ion binding"/>
    <property type="evidence" value="ECO:0007669"/>
    <property type="project" value="UniProtKB-KW"/>
</dbReference>
<organism evidence="14 15">
    <name type="scientific">Steinernema hermaphroditum</name>
    <dbReference type="NCBI Taxonomy" id="289476"/>
    <lineage>
        <taxon>Eukaryota</taxon>
        <taxon>Metazoa</taxon>
        <taxon>Ecdysozoa</taxon>
        <taxon>Nematoda</taxon>
        <taxon>Chromadorea</taxon>
        <taxon>Rhabditida</taxon>
        <taxon>Tylenchina</taxon>
        <taxon>Panagrolaimomorpha</taxon>
        <taxon>Strongyloidoidea</taxon>
        <taxon>Steinernematidae</taxon>
        <taxon>Steinernema</taxon>
    </lineage>
</organism>
<evidence type="ECO:0000256" key="12">
    <source>
        <dbReference type="SAM" id="MobiDB-lite"/>
    </source>
</evidence>
<feature type="domain" description="C2H2-type" evidence="13">
    <location>
        <begin position="87"/>
        <end position="114"/>
    </location>
</feature>
<feature type="compositionally biased region" description="Polar residues" evidence="12">
    <location>
        <begin position="53"/>
        <end position="64"/>
    </location>
</feature>
<feature type="compositionally biased region" description="Basic and acidic residues" evidence="12">
    <location>
        <begin position="78"/>
        <end position="89"/>
    </location>
</feature>
<keyword evidence="4" id="KW-0677">Repeat</keyword>
<protein>
    <recommendedName>
        <fullName evidence="13">C2H2-type domain-containing protein</fullName>
    </recommendedName>
</protein>
<evidence type="ECO:0000256" key="7">
    <source>
        <dbReference type="ARBA" id="ARBA00023015"/>
    </source>
</evidence>